<dbReference type="PANTHER" id="PTHR42912">
    <property type="entry name" value="METHYLTRANSFERASE"/>
    <property type="match status" value="1"/>
</dbReference>
<evidence type="ECO:0000313" key="3">
    <source>
        <dbReference type="Proteomes" id="UP000248259"/>
    </source>
</evidence>
<comment type="caution">
    <text evidence="2">The sequence shown here is derived from an EMBL/GenBank/DDBJ whole genome shotgun (WGS) entry which is preliminary data.</text>
</comment>
<dbReference type="GO" id="GO:0032259">
    <property type="term" value="P:methylation"/>
    <property type="evidence" value="ECO:0007669"/>
    <property type="project" value="UniProtKB-KW"/>
</dbReference>
<name>A0A323UV88_9RHOO</name>
<proteinExistence type="predicted"/>
<dbReference type="Pfam" id="PF13649">
    <property type="entry name" value="Methyltransf_25"/>
    <property type="match status" value="1"/>
</dbReference>
<sequence length="325" mass="35492">MCWCGSITNGGSPTVWSMLRSTGCRFRTREAAAMPSARLLLNLVLDLCAMQQQARVPEPTMSMSDGEAAAAFMHAGREDGILAHTYLYHAIQASAVIPRNSLVVDLGCGPANQLASLARLNPDCRFVGVDASPAMLDLGRQTLARAGLPNVTLVAGDMTSLSDFADTSADAVISTMSLHHLPDTNALHRCLAETRRILKPGGGLYLADFGRLKREASQRFFAHEREAEQPSLFTLDYYNSLRAAFSTSEIRQAASVFDEGVRLHKTFLVPFLLALRSRPLAPPGAVTRFAAQAIYNALDARQQYDFRDLARFFGHGGFPLAFKPW</sequence>
<dbReference type="CDD" id="cd02440">
    <property type="entry name" value="AdoMet_MTases"/>
    <property type="match status" value="1"/>
</dbReference>
<dbReference type="EMBL" id="QKOE01000007">
    <property type="protein sequence ID" value="PZA16365.1"/>
    <property type="molecule type" value="Genomic_DNA"/>
</dbReference>
<evidence type="ECO:0000313" key="2">
    <source>
        <dbReference type="EMBL" id="PZA16365.1"/>
    </source>
</evidence>
<dbReference type="InterPro" id="IPR029063">
    <property type="entry name" value="SAM-dependent_MTases_sf"/>
</dbReference>
<protein>
    <submittedName>
        <fullName evidence="2">Class I SAM-dependent methyltransferase</fullName>
    </submittedName>
</protein>
<dbReference type="GO" id="GO:0008168">
    <property type="term" value="F:methyltransferase activity"/>
    <property type="evidence" value="ECO:0007669"/>
    <property type="project" value="UniProtKB-KW"/>
</dbReference>
<dbReference type="Gene3D" id="3.40.50.150">
    <property type="entry name" value="Vaccinia Virus protein VP39"/>
    <property type="match status" value="1"/>
</dbReference>
<reference evidence="2 3" key="1">
    <citation type="submission" date="2018-06" db="EMBL/GenBank/DDBJ databases">
        <title>Azoarcus communis strain SWub3 genome.</title>
        <authorList>
            <person name="Zorraquino Salvo V."/>
            <person name="Toubiana D."/>
            <person name="Blumwald E."/>
        </authorList>
    </citation>
    <scope>NUCLEOTIDE SEQUENCE [LARGE SCALE GENOMIC DNA]</scope>
    <source>
        <strain evidence="2 3">SWub3</strain>
    </source>
</reference>
<dbReference type="InterPro" id="IPR041698">
    <property type="entry name" value="Methyltransf_25"/>
</dbReference>
<dbReference type="AlphaFoldDB" id="A0A323UV88"/>
<dbReference type="InterPro" id="IPR050508">
    <property type="entry name" value="Methyltransf_Superfamily"/>
</dbReference>
<dbReference type="PANTHER" id="PTHR42912:SF93">
    <property type="entry name" value="N6-ADENOSINE-METHYLTRANSFERASE TMT1A"/>
    <property type="match status" value="1"/>
</dbReference>
<dbReference type="Proteomes" id="UP000248259">
    <property type="component" value="Unassembled WGS sequence"/>
</dbReference>
<keyword evidence="2" id="KW-0808">Transferase</keyword>
<keyword evidence="3" id="KW-1185">Reference proteome</keyword>
<gene>
    <name evidence="2" type="ORF">DNK49_11955</name>
</gene>
<evidence type="ECO:0000259" key="1">
    <source>
        <dbReference type="Pfam" id="PF13649"/>
    </source>
</evidence>
<accession>A0A323UV88</accession>
<organism evidence="2 3">
    <name type="scientific">Parazoarcus communis SWub3 = DSM 12120</name>
    <dbReference type="NCBI Taxonomy" id="1121029"/>
    <lineage>
        <taxon>Bacteria</taxon>
        <taxon>Pseudomonadati</taxon>
        <taxon>Pseudomonadota</taxon>
        <taxon>Betaproteobacteria</taxon>
        <taxon>Rhodocyclales</taxon>
        <taxon>Zoogloeaceae</taxon>
        <taxon>Parazoarcus</taxon>
    </lineage>
</organism>
<keyword evidence="2" id="KW-0489">Methyltransferase</keyword>
<dbReference type="OrthoDB" id="5330018at2"/>
<feature type="domain" description="Methyltransferase" evidence="1">
    <location>
        <begin position="103"/>
        <end position="202"/>
    </location>
</feature>
<dbReference type="SUPFAM" id="SSF53335">
    <property type="entry name" value="S-adenosyl-L-methionine-dependent methyltransferases"/>
    <property type="match status" value="1"/>
</dbReference>